<comment type="caution">
    <text evidence="1">The sequence shown here is derived from an EMBL/GenBank/DDBJ whole genome shotgun (WGS) entry which is preliminary data.</text>
</comment>
<organism evidence="1 2">
    <name type="scientific">Dyadobacter flavalbus</name>
    <dbReference type="NCBI Taxonomy" id="2579942"/>
    <lineage>
        <taxon>Bacteria</taxon>
        <taxon>Pseudomonadati</taxon>
        <taxon>Bacteroidota</taxon>
        <taxon>Cytophagia</taxon>
        <taxon>Cytophagales</taxon>
        <taxon>Spirosomataceae</taxon>
        <taxon>Dyadobacter</taxon>
    </lineage>
</organism>
<keyword evidence="2" id="KW-1185">Reference proteome</keyword>
<dbReference type="AlphaFoldDB" id="A0A5M8QRW3"/>
<evidence type="ECO:0000313" key="2">
    <source>
        <dbReference type="Proteomes" id="UP000323994"/>
    </source>
</evidence>
<reference evidence="1 2" key="1">
    <citation type="submission" date="2019-05" db="EMBL/GenBank/DDBJ databases">
        <authorList>
            <person name="Qu J.-H."/>
        </authorList>
    </citation>
    <scope>NUCLEOTIDE SEQUENCE [LARGE SCALE GENOMIC DNA]</scope>
    <source>
        <strain evidence="1 2">NS28</strain>
    </source>
</reference>
<dbReference type="RefSeq" id="WP_139012841.1">
    <property type="nucleotide sequence ID" value="NZ_VBSN01000040.1"/>
</dbReference>
<dbReference type="Proteomes" id="UP000323994">
    <property type="component" value="Unassembled WGS sequence"/>
</dbReference>
<dbReference type="OrthoDB" id="963893at2"/>
<evidence type="ECO:0000313" key="1">
    <source>
        <dbReference type="EMBL" id="KAA6438945.1"/>
    </source>
</evidence>
<accession>A0A5M8QRW3</accession>
<gene>
    <name evidence="1" type="ORF">FEM33_15015</name>
</gene>
<dbReference type="EMBL" id="VBSN01000040">
    <property type="protein sequence ID" value="KAA6438945.1"/>
    <property type="molecule type" value="Genomic_DNA"/>
</dbReference>
<sequence length="85" mass="9746">MAKNKLGISDTFNLSPKVAVKKSEIDIERTEKVVKEIHSSKKEIKRVPLEMDMDLYTQMMIKRIVGKQKVKGYLIGLIKKDLGIE</sequence>
<name>A0A5M8QRW3_9BACT</name>
<proteinExistence type="predicted"/>
<protein>
    <submittedName>
        <fullName evidence="1">Uncharacterized protein</fullName>
    </submittedName>
</protein>